<keyword evidence="2 3" id="KW-0456">Lyase</keyword>
<dbReference type="GO" id="GO:0004632">
    <property type="term" value="F:phosphopantothenate--cysteine ligase activity"/>
    <property type="evidence" value="ECO:0007669"/>
    <property type="project" value="UniProtKB-UniRule"/>
</dbReference>
<evidence type="ECO:0000259" key="5">
    <source>
        <dbReference type="Pfam" id="PF02441"/>
    </source>
</evidence>
<comment type="catalytic activity">
    <reaction evidence="3 4">
        <text>(R)-4'-phosphopantothenate + L-cysteine + CTP = N-[(R)-4-phosphopantothenoyl]-L-cysteine + CMP + diphosphate + H(+)</text>
        <dbReference type="Rhea" id="RHEA:19397"/>
        <dbReference type="ChEBI" id="CHEBI:10986"/>
        <dbReference type="ChEBI" id="CHEBI:15378"/>
        <dbReference type="ChEBI" id="CHEBI:33019"/>
        <dbReference type="ChEBI" id="CHEBI:35235"/>
        <dbReference type="ChEBI" id="CHEBI:37563"/>
        <dbReference type="ChEBI" id="CHEBI:59458"/>
        <dbReference type="ChEBI" id="CHEBI:60377"/>
        <dbReference type="EC" id="6.3.2.5"/>
    </reaction>
</comment>
<feature type="binding site" evidence="3">
    <location>
        <position position="351"/>
    </location>
    <ligand>
        <name>CTP</name>
        <dbReference type="ChEBI" id="CHEBI:37563"/>
    </ligand>
</feature>
<dbReference type="GO" id="GO:0010181">
    <property type="term" value="F:FMN binding"/>
    <property type="evidence" value="ECO:0007669"/>
    <property type="project" value="UniProtKB-UniRule"/>
</dbReference>
<comment type="catalytic activity">
    <reaction evidence="3 4">
        <text>N-[(R)-4-phosphopantothenoyl]-L-cysteine + H(+) = (R)-4'-phosphopantetheine + CO2</text>
        <dbReference type="Rhea" id="RHEA:16793"/>
        <dbReference type="ChEBI" id="CHEBI:15378"/>
        <dbReference type="ChEBI" id="CHEBI:16526"/>
        <dbReference type="ChEBI" id="CHEBI:59458"/>
        <dbReference type="ChEBI" id="CHEBI:61723"/>
        <dbReference type="EC" id="4.1.1.36"/>
    </reaction>
</comment>
<dbReference type="EC" id="6.3.2.5" evidence="3"/>
<dbReference type="Gene3D" id="3.40.50.1950">
    <property type="entry name" value="Flavin prenyltransferase-like"/>
    <property type="match status" value="1"/>
</dbReference>
<proteinExistence type="inferred from homology"/>
<dbReference type="eggNOG" id="COG0452">
    <property type="taxonomic scope" value="Bacteria"/>
</dbReference>
<evidence type="ECO:0000256" key="4">
    <source>
        <dbReference type="RuleBase" id="RU364078"/>
    </source>
</evidence>
<feature type="binding site" evidence="3">
    <location>
        <position position="355"/>
    </location>
    <ligand>
        <name>CTP</name>
        <dbReference type="ChEBI" id="CHEBI:37563"/>
    </ligand>
</feature>
<keyword evidence="3" id="KW-0460">Magnesium</keyword>
<dbReference type="InterPro" id="IPR007085">
    <property type="entry name" value="DNA/pantothenate-metab_flavo_C"/>
</dbReference>
<dbReference type="GO" id="GO:0015937">
    <property type="term" value="P:coenzyme A biosynthetic process"/>
    <property type="evidence" value="ECO:0007669"/>
    <property type="project" value="UniProtKB-UniRule"/>
</dbReference>
<comment type="cofactor">
    <cofactor evidence="3">
        <name>Mg(2+)</name>
        <dbReference type="ChEBI" id="CHEBI:18420"/>
    </cofactor>
</comment>
<feature type="binding site" evidence="3">
    <location>
        <position position="337"/>
    </location>
    <ligand>
        <name>CTP</name>
        <dbReference type="ChEBI" id="CHEBI:37563"/>
    </ligand>
</feature>
<dbReference type="EC" id="4.1.1.36" evidence="3"/>
<feature type="binding site" evidence="3">
    <location>
        <position position="292"/>
    </location>
    <ligand>
        <name>CTP</name>
        <dbReference type="ChEBI" id="CHEBI:37563"/>
    </ligand>
</feature>
<feature type="domain" description="DNA/pantothenate metabolism flavoprotein C-terminal" evidence="6">
    <location>
        <begin position="199"/>
        <end position="409"/>
    </location>
</feature>
<comment type="similarity">
    <text evidence="3 4">In the N-terminal section; belongs to the HFCD (homo-oligomeric flavin containing Cys decarboxylase) superfamily.</text>
</comment>
<evidence type="ECO:0000256" key="1">
    <source>
        <dbReference type="ARBA" id="ARBA00022793"/>
    </source>
</evidence>
<dbReference type="AlphaFoldDB" id="A0A075R590"/>
<keyword evidence="8" id="KW-1185">Reference proteome</keyword>
<evidence type="ECO:0000259" key="6">
    <source>
        <dbReference type="Pfam" id="PF04127"/>
    </source>
</evidence>
<dbReference type="NCBIfam" id="TIGR00521">
    <property type="entry name" value="coaBC_dfp"/>
    <property type="match status" value="1"/>
</dbReference>
<organism evidence="7 8">
    <name type="scientific">Brevibacillus laterosporus LMG 15441</name>
    <dbReference type="NCBI Taxonomy" id="1042163"/>
    <lineage>
        <taxon>Bacteria</taxon>
        <taxon>Bacillati</taxon>
        <taxon>Bacillota</taxon>
        <taxon>Bacilli</taxon>
        <taxon>Bacillales</taxon>
        <taxon>Paenibacillaceae</taxon>
        <taxon>Brevibacillus</taxon>
    </lineage>
</organism>
<accession>A0A075R590</accession>
<feature type="active site" description="Proton donor" evidence="3">
    <location>
        <position position="159"/>
    </location>
</feature>
<comment type="pathway">
    <text evidence="3 4">Cofactor biosynthesis; coenzyme A biosynthesis; CoA from (R)-pantothenate: step 3/5.</text>
</comment>
<dbReference type="STRING" id="1042163.BRLA_c034200"/>
<dbReference type="InterPro" id="IPR005252">
    <property type="entry name" value="CoaBC"/>
</dbReference>
<gene>
    <name evidence="3 7" type="primary">coaBC</name>
    <name evidence="7" type="ORF">BRLA_c034200</name>
</gene>
<comment type="function">
    <text evidence="3">Catalyzes two sequential steps in the biosynthesis of coenzyme A. In the first step cysteine is conjugated to 4'-phosphopantothenate to form 4-phosphopantothenoylcysteine. In the second step the latter compound is decarboxylated to form 4'-phosphopantotheine.</text>
</comment>
<evidence type="ECO:0000313" key="8">
    <source>
        <dbReference type="Proteomes" id="UP000005850"/>
    </source>
</evidence>
<dbReference type="InterPro" id="IPR003382">
    <property type="entry name" value="Flavoprotein"/>
</dbReference>
<dbReference type="GO" id="GO:0004633">
    <property type="term" value="F:phosphopantothenoylcysteine decarboxylase activity"/>
    <property type="evidence" value="ECO:0007669"/>
    <property type="project" value="UniProtKB-UniRule"/>
</dbReference>
<keyword evidence="3 4" id="KW-0436">Ligase</keyword>
<comment type="function">
    <text evidence="4">Catalyzes two steps in the biosynthesis of coenzyme A. In the first step cysteine is conjugated to 4'-phosphopantothenate to form 4-phosphopantothenoylcysteine, in the latter compound is decarboxylated to form 4'-phosphopantotheine.</text>
</comment>
<dbReference type="SUPFAM" id="SSF52507">
    <property type="entry name" value="Homo-oligomeric flavin-containing Cys decarboxylases, HFCD"/>
    <property type="match status" value="1"/>
</dbReference>
<dbReference type="Pfam" id="PF02441">
    <property type="entry name" value="Flavoprotein"/>
    <property type="match status" value="1"/>
</dbReference>
<comment type="cofactor">
    <cofactor evidence="3">
        <name>FMN</name>
        <dbReference type="ChEBI" id="CHEBI:58210"/>
    </cofactor>
    <text evidence="3">Binds 1 FMN per subunit.</text>
</comment>
<dbReference type="HOGENOM" id="CLU_033319_0_1_9"/>
<dbReference type="Proteomes" id="UP000005850">
    <property type="component" value="Chromosome"/>
</dbReference>
<keyword evidence="3 4" id="KW-0285">Flavoprotein</keyword>
<dbReference type="UniPathway" id="UPA00241">
    <property type="reaction ID" value="UER00353"/>
</dbReference>
<feature type="binding site" evidence="3">
    <location>
        <begin position="319"/>
        <end position="322"/>
    </location>
    <ligand>
        <name>CTP</name>
        <dbReference type="ChEBI" id="CHEBI:37563"/>
    </ligand>
</feature>
<evidence type="ECO:0000256" key="2">
    <source>
        <dbReference type="ARBA" id="ARBA00023239"/>
    </source>
</evidence>
<dbReference type="HAMAP" id="MF_02225">
    <property type="entry name" value="CoaBC"/>
    <property type="match status" value="1"/>
</dbReference>
<dbReference type="GO" id="GO:0015941">
    <property type="term" value="P:pantothenate catabolic process"/>
    <property type="evidence" value="ECO:0007669"/>
    <property type="project" value="InterPro"/>
</dbReference>
<keyword evidence="3" id="KW-0511">Multifunctional enzyme</keyword>
<dbReference type="InterPro" id="IPR035929">
    <property type="entry name" value="CoaB-like_sf"/>
</dbReference>
<dbReference type="Gene3D" id="3.40.50.10300">
    <property type="entry name" value="CoaB-like"/>
    <property type="match status" value="1"/>
</dbReference>
<dbReference type="EMBL" id="CP007806">
    <property type="protein sequence ID" value="AIG27732.1"/>
    <property type="molecule type" value="Genomic_DNA"/>
</dbReference>
<comment type="similarity">
    <text evidence="3 4">In the C-terminal section; belongs to the PPC synthetase family.</text>
</comment>
<dbReference type="RefSeq" id="WP_003336776.1">
    <property type="nucleotide sequence ID" value="NZ_CP007806.1"/>
</dbReference>
<dbReference type="PANTHER" id="PTHR14359">
    <property type="entry name" value="HOMO-OLIGOMERIC FLAVIN CONTAINING CYS DECARBOXYLASE FAMILY"/>
    <property type="match status" value="1"/>
</dbReference>
<feature type="region of interest" description="Phosphopantothenate--cysteine ligase" evidence="3">
    <location>
        <begin position="204"/>
        <end position="418"/>
    </location>
</feature>
<dbReference type="Pfam" id="PF04127">
    <property type="entry name" value="DFP"/>
    <property type="match status" value="1"/>
</dbReference>
<dbReference type="InterPro" id="IPR036551">
    <property type="entry name" value="Flavin_trans-like"/>
</dbReference>
<keyword evidence="3" id="KW-0479">Metal-binding</keyword>
<keyword evidence="1 3" id="KW-0210">Decarboxylase</keyword>
<dbReference type="KEGG" id="blr:BRLA_c034200"/>
<evidence type="ECO:0000256" key="3">
    <source>
        <dbReference type="HAMAP-Rule" id="MF_02225"/>
    </source>
</evidence>
<sequence length="418" mass="45298">MSILQHKEIVLGVSGGIAAYKAAALTSKLTQAGAKVSVVLTANACKFVQPITFEALSHRAVYTDTFKEPVPGVISHIDVADRADLVILAPATANIIGKYANGIADDMLSTMLLATTAPVMVAPAMNVNMYNHPAVQANMQRLLTYGVTMVEPNEGMLACGWVGRGRLAEPEEIVEAAIRFFEQKETTTKSLHSAPQQDLQGKKIVVTAGPTREKIDPVRYISNYSSGKMGYAIAEAARDRGADVTLISGPTALSIPAGVTFVPVESVQEMLDAVLQVYPQADVVIKSAAVSDYRPEQVYAHKVKKTQSEDFSLSLVKAPDILRTLGEQKTHQMLVGFAAETQEVEKHALDKMRRKNLDMIVANDVLQEGAGMGVDTNIVTIYQQDQAPIRLDKMSKRDVAERLIDVIKQNLQVAVQEA</sequence>
<name>A0A075R590_BRELA</name>
<dbReference type="PANTHER" id="PTHR14359:SF6">
    <property type="entry name" value="PHOSPHOPANTOTHENOYLCYSTEINE DECARBOXYLASE"/>
    <property type="match status" value="1"/>
</dbReference>
<dbReference type="GO" id="GO:0046872">
    <property type="term" value="F:metal ion binding"/>
    <property type="evidence" value="ECO:0007669"/>
    <property type="project" value="UniProtKB-KW"/>
</dbReference>
<feature type="region of interest" description="Phosphopantothenoylcysteine decarboxylase" evidence="3">
    <location>
        <begin position="1"/>
        <end position="203"/>
    </location>
</feature>
<reference evidence="7 8" key="1">
    <citation type="journal article" date="2011" name="J. Bacteriol.">
        <title>Genome sequence of Brevibacillus laterosporus LMG 15441, a pathogen of invertebrates.</title>
        <authorList>
            <person name="Djukic M."/>
            <person name="Poehlein A."/>
            <person name="Thurmer A."/>
            <person name="Daniel R."/>
        </authorList>
    </citation>
    <scope>NUCLEOTIDE SEQUENCE [LARGE SCALE GENOMIC DNA]</scope>
    <source>
        <strain evidence="7 8">LMG 15441</strain>
    </source>
</reference>
<evidence type="ECO:0000313" key="7">
    <source>
        <dbReference type="EMBL" id="AIG27732.1"/>
    </source>
</evidence>
<comment type="caution">
    <text evidence="3">Lacks conserved residue(s) required for the propagation of feature annotation.</text>
</comment>
<keyword evidence="3 4" id="KW-0288">FMN</keyword>
<protein>
    <recommendedName>
        <fullName evidence="3">Coenzyme A biosynthesis bifunctional protein CoaBC</fullName>
    </recommendedName>
    <alternativeName>
        <fullName evidence="3">DNA/pantothenate metabolism flavoprotein</fullName>
    </alternativeName>
    <alternativeName>
        <fullName evidence="3">Phosphopantothenoylcysteine synthetase/decarboxylase</fullName>
        <shortName evidence="3">PPCS-PPCDC</shortName>
    </alternativeName>
    <domain>
        <recommendedName>
            <fullName evidence="3">Phosphopantothenoylcysteine decarboxylase</fullName>
            <shortName evidence="3">PPC decarboxylase</shortName>
            <shortName evidence="3">PPC-DC</shortName>
            <ecNumber evidence="3">4.1.1.36</ecNumber>
        </recommendedName>
        <alternativeName>
            <fullName evidence="3">CoaC</fullName>
        </alternativeName>
    </domain>
    <domain>
        <recommendedName>
            <fullName evidence="3">Phosphopantothenate--cysteine ligase</fullName>
            <ecNumber evidence="3">6.3.2.5</ecNumber>
        </recommendedName>
        <alternativeName>
            <fullName evidence="3">CoaB</fullName>
        </alternativeName>
        <alternativeName>
            <fullName evidence="3">Phosphopantothenoylcysteine synthetase</fullName>
            <shortName evidence="3">PPC synthetase</shortName>
            <shortName evidence="3">PPC-S</shortName>
        </alternativeName>
    </domain>
</protein>
<comment type="pathway">
    <text evidence="3 4">Cofactor biosynthesis; coenzyme A biosynthesis; CoA from (R)-pantothenate: step 2/5.</text>
</comment>
<feature type="binding site" evidence="3">
    <location>
        <position position="302"/>
    </location>
    <ligand>
        <name>CTP</name>
        <dbReference type="ChEBI" id="CHEBI:37563"/>
    </ligand>
</feature>
<dbReference type="SUPFAM" id="SSF102645">
    <property type="entry name" value="CoaB-like"/>
    <property type="match status" value="1"/>
</dbReference>
<feature type="domain" description="Flavoprotein" evidence="5">
    <location>
        <begin position="7"/>
        <end position="179"/>
    </location>
</feature>
<dbReference type="GO" id="GO:0071513">
    <property type="term" value="C:phosphopantothenoylcysteine decarboxylase complex"/>
    <property type="evidence" value="ECO:0007669"/>
    <property type="project" value="TreeGrafter"/>
</dbReference>